<keyword evidence="4" id="KW-1185">Reference proteome</keyword>
<evidence type="ECO:0000313" key="3">
    <source>
        <dbReference type="EMBL" id="GAN09000.1"/>
    </source>
</evidence>
<dbReference type="GO" id="GO:0003955">
    <property type="term" value="F:NAD(P)H dehydrogenase (quinone) activity"/>
    <property type="evidence" value="ECO:0007669"/>
    <property type="project" value="InterPro"/>
</dbReference>
<comment type="similarity">
    <text evidence="1">Belongs to the WrbA family.</text>
</comment>
<gene>
    <name evidence="3" type="ORF">MAM1_0237d08521</name>
</gene>
<dbReference type="Gene3D" id="3.40.50.360">
    <property type="match status" value="1"/>
</dbReference>
<dbReference type="NCBIfam" id="NF002999">
    <property type="entry name" value="PRK03767.1"/>
    <property type="match status" value="1"/>
</dbReference>
<organism evidence="3">
    <name type="scientific">Mucor ambiguus</name>
    <dbReference type="NCBI Taxonomy" id="91626"/>
    <lineage>
        <taxon>Eukaryota</taxon>
        <taxon>Fungi</taxon>
        <taxon>Fungi incertae sedis</taxon>
        <taxon>Mucoromycota</taxon>
        <taxon>Mucoromycotina</taxon>
        <taxon>Mucoromycetes</taxon>
        <taxon>Mucorales</taxon>
        <taxon>Mucorineae</taxon>
        <taxon>Mucoraceae</taxon>
        <taxon>Mucor</taxon>
    </lineage>
</organism>
<dbReference type="PANTHER" id="PTHR30546">
    <property type="entry name" value="FLAVODOXIN-RELATED PROTEIN WRBA-RELATED"/>
    <property type="match status" value="1"/>
</dbReference>
<evidence type="ECO:0000256" key="1">
    <source>
        <dbReference type="ARBA" id="ARBA00006961"/>
    </source>
</evidence>
<dbReference type="InterPro" id="IPR008254">
    <property type="entry name" value="Flavodoxin/NO_synth"/>
</dbReference>
<dbReference type="GO" id="GO:0010181">
    <property type="term" value="F:FMN binding"/>
    <property type="evidence" value="ECO:0007669"/>
    <property type="project" value="InterPro"/>
</dbReference>
<reference evidence="3" key="1">
    <citation type="submission" date="2014-09" db="EMBL/GenBank/DDBJ databases">
        <title>Draft genome sequence of an oleaginous Mucoromycotina fungus Mucor ambiguus NBRC6742.</title>
        <authorList>
            <person name="Takeda I."/>
            <person name="Yamane N."/>
            <person name="Morita T."/>
            <person name="Tamano K."/>
            <person name="Machida M."/>
            <person name="Baker S."/>
            <person name="Koike H."/>
        </authorList>
    </citation>
    <scope>NUCLEOTIDE SEQUENCE</scope>
    <source>
        <strain evidence="3">NBRC 6742</strain>
    </source>
</reference>
<feature type="domain" description="Flavodoxin-like" evidence="2">
    <location>
        <begin position="57"/>
        <end position="236"/>
    </location>
</feature>
<dbReference type="SUPFAM" id="SSF52218">
    <property type="entry name" value="Flavoproteins"/>
    <property type="match status" value="1"/>
</dbReference>
<dbReference type="PROSITE" id="PS50902">
    <property type="entry name" value="FLAVODOXIN_LIKE"/>
    <property type="match status" value="1"/>
</dbReference>
<protein>
    <submittedName>
        <fullName evidence="3">Flavoprotein WrbA-like</fullName>
    </submittedName>
</protein>
<dbReference type="NCBIfam" id="TIGR01755">
    <property type="entry name" value="flav_wrbA"/>
    <property type="match status" value="1"/>
</dbReference>
<dbReference type="STRING" id="91626.A0A0C9LWR8"/>
<evidence type="ECO:0000259" key="2">
    <source>
        <dbReference type="PROSITE" id="PS50902"/>
    </source>
</evidence>
<dbReference type="InterPro" id="IPR029039">
    <property type="entry name" value="Flavoprotein-like_sf"/>
</dbReference>
<dbReference type="FunFam" id="3.40.50.360:FF:000001">
    <property type="entry name" value="NAD(P)H dehydrogenase (Quinone) FQR1-like"/>
    <property type="match status" value="1"/>
</dbReference>
<sequence>MLTDRGTGTSQTSPGGRSSFIDCGGESAGFLKAYETFQYAFFLISKLGAEMSQPAKVYVVIYTVYHHVHKLAVEVQKGLESTGVSAKMFQVQETLPENVLKAIKAPPKPDLPIIKPEQLTEADGIIFGFPTSLLDATGAQFAKGALNGKFAGTFFSTGSQHGGQETTALTTIPYFVHQGMTYVPLGYPPALSDSLNNIQEIVGGSAYGAGAIAAGDGSRDVTEKELAVAHYQGKNFGEIIRAYVKGRDAFKTGEKN</sequence>
<proteinExistence type="inferred from homology"/>
<dbReference type="AlphaFoldDB" id="A0A0C9LWR8"/>
<accession>A0A0C9LWR8</accession>
<name>A0A0C9LWR8_9FUNG</name>
<dbReference type="PANTHER" id="PTHR30546:SF23">
    <property type="entry name" value="FLAVOPROTEIN-LIKE PROTEIN YCP4-RELATED"/>
    <property type="match status" value="1"/>
</dbReference>
<evidence type="ECO:0000313" key="4">
    <source>
        <dbReference type="Proteomes" id="UP000053815"/>
    </source>
</evidence>
<dbReference type="OrthoDB" id="504689at2759"/>
<dbReference type="InterPro" id="IPR010089">
    <property type="entry name" value="Flavoprotein_WrbA-like"/>
</dbReference>
<dbReference type="Proteomes" id="UP000053815">
    <property type="component" value="Unassembled WGS sequence"/>
</dbReference>
<dbReference type="EMBL" id="DF836526">
    <property type="protein sequence ID" value="GAN09000.1"/>
    <property type="molecule type" value="Genomic_DNA"/>
</dbReference>
<dbReference type="GO" id="GO:0016020">
    <property type="term" value="C:membrane"/>
    <property type="evidence" value="ECO:0007669"/>
    <property type="project" value="TreeGrafter"/>
</dbReference>